<dbReference type="GO" id="GO:0022857">
    <property type="term" value="F:transmembrane transporter activity"/>
    <property type="evidence" value="ECO:0007669"/>
    <property type="project" value="InterPro"/>
</dbReference>
<keyword evidence="3" id="KW-0813">Transport</keyword>
<feature type="transmembrane region" description="Helical" evidence="9">
    <location>
        <begin position="257"/>
        <end position="276"/>
    </location>
</feature>
<keyword evidence="4" id="KW-1003">Cell membrane</keyword>
<evidence type="ECO:0000256" key="4">
    <source>
        <dbReference type="ARBA" id="ARBA00022475"/>
    </source>
</evidence>
<keyword evidence="5 9" id="KW-0812">Transmembrane</keyword>
<dbReference type="PANTHER" id="PTHR42718">
    <property type="entry name" value="MAJOR FACILITATOR SUPERFAMILY MULTIDRUG TRANSPORTER MFSC"/>
    <property type="match status" value="1"/>
</dbReference>
<comment type="subcellular location">
    <subcellularLocation>
        <location evidence="1">Cell membrane</location>
        <topology evidence="1">Multi-pass membrane protein</topology>
    </subcellularLocation>
</comment>
<feature type="transmembrane region" description="Helical" evidence="9">
    <location>
        <begin position="133"/>
        <end position="155"/>
    </location>
</feature>
<dbReference type="Gene3D" id="1.20.1250.20">
    <property type="entry name" value="MFS general substrate transporter like domains"/>
    <property type="match status" value="1"/>
</dbReference>
<dbReference type="NCBIfam" id="TIGR00711">
    <property type="entry name" value="efflux_EmrB"/>
    <property type="match status" value="1"/>
</dbReference>
<name>A0A1G6R9Q0_9ACTN</name>
<evidence type="ECO:0000256" key="8">
    <source>
        <dbReference type="SAM" id="MobiDB-lite"/>
    </source>
</evidence>
<dbReference type="RefSeq" id="WP_091027420.1">
    <property type="nucleotide sequence ID" value="NZ_FNAD01000001.1"/>
</dbReference>
<proteinExistence type="inferred from homology"/>
<feature type="transmembrane region" description="Helical" evidence="9">
    <location>
        <begin position="162"/>
        <end position="183"/>
    </location>
</feature>
<dbReference type="GO" id="GO:0005886">
    <property type="term" value="C:plasma membrane"/>
    <property type="evidence" value="ECO:0007669"/>
    <property type="project" value="UniProtKB-SubCell"/>
</dbReference>
<feature type="compositionally biased region" description="Low complexity" evidence="8">
    <location>
        <begin position="13"/>
        <end position="25"/>
    </location>
</feature>
<dbReference type="InterPro" id="IPR036259">
    <property type="entry name" value="MFS_trans_sf"/>
</dbReference>
<dbReference type="InterPro" id="IPR020846">
    <property type="entry name" value="MFS_dom"/>
</dbReference>
<sequence length="505" mass="52524">MTVDQRPPDTPEAPDAAPETTADTPAEQGIPRQIKLVLGVLLVAAFVMILNETVMGVALPQLMEQFSVTAATVQWLTTGFMLTMAVVIPMTGLILQRFTTRTVFIASLALFTAGTILAASAPVFPVLVAARVIQASGTAVMLPLLMTTVMTYVPADRRGRTIGLITIVIAVAPAIGPTFSGFILSQLSWHWMFLSVIPIAVLGLILGAALIKNLAEPRAVKFDPLSALLSAVAFGGIIYGLSSLGEAAAGADTPVPPYAAISAGAVSMILFVLRQLRLQRTDSALLDLRPFLSRSFTVGVIMLLISMAALFGSLILLPIYLQNVLGLTTLQTGLVVLPGGLAMGLSGPIVGRLFDRLGPRPLVIPGSFGVAGALALLTLLDQDSPTWFVVVIHVIMSLGLSLLMTPLMTSSLGSLRVELYSHGSAILSTLQQVAGAAGTAVFITLMTTGTAASLDEGSTQVAAEAAGVHLAFLWGTGMALVAVAAAFLVKKPENAPAEGDAIMSH</sequence>
<keyword evidence="6 9" id="KW-1133">Transmembrane helix</keyword>
<feature type="transmembrane region" description="Helical" evidence="9">
    <location>
        <begin position="75"/>
        <end position="95"/>
    </location>
</feature>
<feature type="transmembrane region" description="Helical" evidence="9">
    <location>
        <begin position="222"/>
        <end position="245"/>
    </location>
</feature>
<dbReference type="InterPro" id="IPR004638">
    <property type="entry name" value="EmrB-like"/>
</dbReference>
<evidence type="ECO:0000256" key="2">
    <source>
        <dbReference type="ARBA" id="ARBA00008537"/>
    </source>
</evidence>
<organism evidence="11 12">
    <name type="scientific">Glycomyces harbinensis</name>
    <dbReference type="NCBI Taxonomy" id="58114"/>
    <lineage>
        <taxon>Bacteria</taxon>
        <taxon>Bacillati</taxon>
        <taxon>Actinomycetota</taxon>
        <taxon>Actinomycetes</taxon>
        <taxon>Glycomycetales</taxon>
        <taxon>Glycomycetaceae</taxon>
        <taxon>Glycomyces</taxon>
    </lineage>
</organism>
<feature type="transmembrane region" description="Helical" evidence="9">
    <location>
        <begin position="333"/>
        <end position="350"/>
    </location>
</feature>
<dbReference type="PROSITE" id="PS50850">
    <property type="entry name" value="MFS"/>
    <property type="match status" value="1"/>
</dbReference>
<accession>A0A1G6R9Q0</accession>
<feature type="transmembrane region" description="Helical" evidence="9">
    <location>
        <begin position="362"/>
        <end position="380"/>
    </location>
</feature>
<dbReference type="OrthoDB" id="9812221at2"/>
<feature type="transmembrane region" description="Helical" evidence="9">
    <location>
        <begin position="36"/>
        <end position="63"/>
    </location>
</feature>
<dbReference type="PANTHER" id="PTHR42718:SF9">
    <property type="entry name" value="MAJOR FACILITATOR SUPERFAMILY MULTIDRUG TRANSPORTER MFSC"/>
    <property type="match status" value="1"/>
</dbReference>
<feature type="transmembrane region" description="Helical" evidence="9">
    <location>
        <begin position="386"/>
        <end position="404"/>
    </location>
</feature>
<keyword evidence="7 9" id="KW-0472">Membrane</keyword>
<dbReference type="STRING" id="58114.SAMN05216270_101352"/>
<gene>
    <name evidence="11" type="ORF">SAMN05216270_101352</name>
</gene>
<evidence type="ECO:0000313" key="12">
    <source>
        <dbReference type="Proteomes" id="UP000198949"/>
    </source>
</evidence>
<feature type="transmembrane region" description="Helical" evidence="9">
    <location>
        <begin position="425"/>
        <end position="446"/>
    </location>
</feature>
<feature type="transmembrane region" description="Helical" evidence="9">
    <location>
        <begin position="189"/>
        <end position="210"/>
    </location>
</feature>
<dbReference type="CDD" id="cd17503">
    <property type="entry name" value="MFS_LmrB_MDR_like"/>
    <property type="match status" value="1"/>
</dbReference>
<feature type="transmembrane region" description="Helical" evidence="9">
    <location>
        <begin position="296"/>
        <end position="321"/>
    </location>
</feature>
<reference evidence="12" key="1">
    <citation type="submission" date="2016-10" db="EMBL/GenBank/DDBJ databases">
        <authorList>
            <person name="Varghese N."/>
            <person name="Submissions S."/>
        </authorList>
    </citation>
    <scope>NUCLEOTIDE SEQUENCE [LARGE SCALE GENOMIC DNA]</scope>
    <source>
        <strain evidence="12">CGMCC 4.3516</strain>
    </source>
</reference>
<evidence type="ECO:0000256" key="5">
    <source>
        <dbReference type="ARBA" id="ARBA00022692"/>
    </source>
</evidence>
<dbReference type="SUPFAM" id="SSF103473">
    <property type="entry name" value="MFS general substrate transporter"/>
    <property type="match status" value="1"/>
</dbReference>
<feature type="domain" description="Major facilitator superfamily (MFS) profile" evidence="10">
    <location>
        <begin position="37"/>
        <end position="494"/>
    </location>
</feature>
<dbReference type="Gene3D" id="1.20.1720.10">
    <property type="entry name" value="Multidrug resistance protein D"/>
    <property type="match status" value="1"/>
</dbReference>
<dbReference type="PRINTS" id="PR01036">
    <property type="entry name" value="TCRTETB"/>
</dbReference>
<evidence type="ECO:0000256" key="9">
    <source>
        <dbReference type="SAM" id="Phobius"/>
    </source>
</evidence>
<feature type="transmembrane region" description="Helical" evidence="9">
    <location>
        <begin position="102"/>
        <end position="127"/>
    </location>
</feature>
<dbReference type="InterPro" id="IPR011701">
    <property type="entry name" value="MFS"/>
</dbReference>
<dbReference type="Proteomes" id="UP000198949">
    <property type="component" value="Unassembled WGS sequence"/>
</dbReference>
<evidence type="ECO:0000256" key="3">
    <source>
        <dbReference type="ARBA" id="ARBA00022448"/>
    </source>
</evidence>
<comment type="similarity">
    <text evidence="2">Belongs to the major facilitator superfamily. EmrB family.</text>
</comment>
<keyword evidence="12" id="KW-1185">Reference proteome</keyword>
<dbReference type="EMBL" id="FNAD01000001">
    <property type="protein sequence ID" value="SDD00757.1"/>
    <property type="molecule type" value="Genomic_DNA"/>
</dbReference>
<evidence type="ECO:0000256" key="7">
    <source>
        <dbReference type="ARBA" id="ARBA00023136"/>
    </source>
</evidence>
<dbReference type="AlphaFoldDB" id="A0A1G6R9Q0"/>
<feature type="region of interest" description="Disordered" evidence="8">
    <location>
        <begin position="1"/>
        <end position="25"/>
    </location>
</feature>
<feature type="transmembrane region" description="Helical" evidence="9">
    <location>
        <begin position="466"/>
        <end position="489"/>
    </location>
</feature>
<dbReference type="Pfam" id="PF07690">
    <property type="entry name" value="MFS_1"/>
    <property type="match status" value="1"/>
</dbReference>
<evidence type="ECO:0000256" key="1">
    <source>
        <dbReference type="ARBA" id="ARBA00004651"/>
    </source>
</evidence>
<evidence type="ECO:0000259" key="10">
    <source>
        <dbReference type="PROSITE" id="PS50850"/>
    </source>
</evidence>
<evidence type="ECO:0000313" key="11">
    <source>
        <dbReference type="EMBL" id="SDD00757.1"/>
    </source>
</evidence>
<evidence type="ECO:0000256" key="6">
    <source>
        <dbReference type="ARBA" id="ARBA00022989"/>
    </source>
</evidence>
<protein>
    <submittedName>
        <fullName evidence="11">MFS transporter, DHA2 family, lincomycin resistance protein</fullName>
    </submittedName>
</protein>